<keyword evidence="2" id="KW-0689">Ribosomal protein</keyword>
<organism evidence="5 6">
    <name type="scientific">Necator americanus</name>
    <name type="common">Human hookworm</name>
    <dbReference type="NCBI Taxonomy" id="51031"/>
    <lineage>
        <taxon>Eukaryota</taxon>
        <taxon>Metazoa</taxon>
        <taxon>Ecdysozoa</taxon>
        <taxon>Nematoda</taxon>
        <taxon>Chromadorea</taxon>
        <taxon>Rhabditida</taxon>
        <taxon>Rhabditina</taxon>
        <taxon>Rhabditomorpha</taxon>
        <taxon>Strongyloidea</taxon>
        <taxon>Ancylostomatidae</taxon>
        <taxon>Bunostominae</taxon>
        <taxon>Necator</taxon>
    </lineage>
</organism>
<comment type="caution">
    <text evidence="5">The sequence shown here is derived from an EMBL/GenBank/DDBJ whole genome shotgun (WGS) entry which is preliminary data.</text>
</comment>
<dbReference type="HAMAP" id="MF_01369_A">
    <property type="entry name" value="Ribosomal_uL23_A"/>
    <property type="match status" value="1"/>
</dbReference>
<dbReference type="InterPro" id="IPR013025">
    <property type="entry name" value="Ribosomal_uL23-like"/>
</dbReference>
<reference evidence="5 6" key="1">
    <citation type="submission" date="2023-08" db="EMBL/GenBank/DDBJ databases">
        <title>A Necator americanus chromosomal reference genome.</title>
        <authorList>
            <person name="Ilik V."/>
            <person name="Petrzelkova K.J."/>
            <person name="Pardy F."/>
            <person name="Fuh T."/>
            <person name="Niatou-Singa F.S."/>
            <person name="Gouil Q."/>
            <person name="Baker L."/>
            <person name="Ritchie M.E."/>
            <person name="Jex A.R."/>
            <person name="Gazzola D."/>
            <person name="Li H."/>
            <person name="Toshio Fujiwara R."/>
            <person name="Zhan B."/>
            <person name="Aroian R.V."/>
            <person name="Pafco B."/>
            <person name="Schwarz E.M."/>
        </authorList>
    </citation>
    <scope>NUCLEOTIDE SEQUENCE [LARGE SCALE GENOMIC DNA]</scope>
    <source>
        <strain evidence="5 6">Aroian</strain>
        <tissue evidence="5">Whole animal</tissue>
    </source>
</reference>
<dbReference type="PANTHER" id="PTHR11620">
    <property type="entry name" value="60S RIBOSOMAL PROTEIN L23A"/>
    <property type="match status" value="1"/>
</dbReference>
<evidence type="ECO:0000256" key="1">
    <source>
        <dbReference type="ARBA" id="ARBA00006700"/>
    </source>
</evidence>
<evidence type="ECO:0000313" key="6">
    <source>
        <dbReference type="Proteomes" id="UP001303046"/>
    </source>
</evidence>
<feature type="domain" description="Large ribosomal subunit protein uL23 N-terminal" evidence="4">
    <location>
        <begin position="62"/>
        <end position="110"/>
    </location>
</feature>
<evidence type="ECO:0000259" key="4">
    <source>
        <dbReference type="Pfam" id="PF03939"/>
    </source>
</evidence>
<dbReference type="Gene3D" id="3.30.70.330">
    <property type="match status" value="1"/>
</dbReference>
<dbReference type="EMBL" id="JAVFWL010000002">
    <property type="protein sequence ID" value="KAK6738533.1"/>
    <property type="molecule type" value="Genomic_DNA"/>
</dbReference>
<evidence type="ECO:0000256" key="3">
    <source>
        <dbReference type="ARBA" id="ARBA00023274"/>
    </source>
</evidence>
<dbReference type="Pfam" id="PF03939">
    <property type="entry name" value="Ribosomal_L23eN"/>
    <property type="match status" value="1"/>
</dbReference>
<evidence type="ECO:0000313" key="5">
    <source>
        <dbReference type="EMBL" id="KAK6738533.1"/>
    </source>
</evidence>
<gene>
    <name evidence="5" type="primary">Necator_chrII.g8357</name>
    <name evidence="5" type="ORF">RB195_020563</name>
</gene>
<keyword evidence="3" id="KW-0687">Ribonucleoprotein</keyword>
<dbReference type="Proteomes" id="UP001303046">
    <property type="component" value="Unassembled WGS sequence"/>
</dbReference>
<dbReference type="InterPro" id="IPR005633">
    <property type="entry name" value="Ribosomal_uL23_N"/>
</dbReference>
<proteinExistence type="inferred from homology"/>
<dbReference type="InterPro" id="IPR012678">
    <property type="entry name" value="Ribosomal_uL23/eL15/eS24_sf"/>
</dbReference>
<accession>A0ABR1CLH7</accession>
<dbReference type="NCBIfam" id="NF011118">
    <property type="entry name" value="PRK14548.1"/>
    <property type="match status" value="1"/>
</dbReference>
<name>A0ABR1CLH7_NECAM</name>
<sequence>MIADQLIDHEWNREFPRDSGFERQAQEVYPQTMPGILKEAIYDRLSCTGNVMAPSKSAANPSSKALIAKKKVVKGNKLVHKKKIRTSVHFRRPKTLKTPRAPKYPRKSAPARGKLDTFAIIKHPLTTESAMKKIEDHNTLVFMVDVRANKHQIRNAVKKLYNIDVQKINTLITPLMEKKAYIRLTSDYDALDCANKIGII</sequence>
<dbReference type="InterPro" id="IPR012677">
    <property type="entry name" value="Nucleotide-bd_a/b_plait_sf"/>
</dbReference>
<protein>
    <recommendedName>
        <fullName evidence="4">Large ribosomal subunit protein uL23 N-terminal domain-containing protein</fullName>
    </recommendedName>
</protein>
<dbReference type="Pfam" id="PF00276">
    <property type="entry name" value="Ribosomal_L23"/>
    <property type="match status" value="1"/>
</dbReference>
<evidence type="ECO:0000256" key="2">
    <source>
        <dbReference type="ARBA" id="ARBA00022980"/>
    </source>
</evidence>
<comment type="similarity">
    <text evidence="1">Belongs to the universal ribosomal protein uL23 family.</text>
</comment>
<keyword evidence="6" id="KW-1185">Reference proteome</keyword>
<dbReference type="SUPFAM" id="SSF54189">
    <property type="entry name" value="Ribosomal proteins S24e, L23 and L15e"/>
    <property type="match status" value="1"/>
</dbReference>